<dbReference type="EMBL" id="CM007649">
    <property type="protein sequence ID" value="ONM33295.1"/>
    <property type="molecule type" value="Genomic_DNA"/>
</dbReference>
<dbReference type="Pfam" id="PF00175">
    <property type="entry name" value="NAD_binding_1"/>
    <property type="match status" value="1"/>
</dbReference>
<proteinExistence type="predicted"/>
<dbReference type="Gene3D" id="3.40.50.80">
    <property type="entry name" value="Nucleotide-binding domain of ferredoxin-NADP reductase (FNR) module"/>
    <property type="match status" value="1"/>
</dbReference>
<evidence type="ECO:0000259" key="1">
    <source>
        <dbReference type="Pfam" id="PF00175"/>
    </source>
</evidence>
<dbReference type="InterPro" id="IPR001433">
    <property type="entry name" value="OxRdtase_FAD/NAD-bd"/>
</dbReference>
<sequence length="28" mass="3317">MLATGTGIAPFCLFLWNMFFKKHDHYKV</sequence>
<dbReference type="SUPFAM" id="SSF52343">
    <property type="entry name" value="Ferredoxin reductase-like, C-terminal NADP-linked domain"/>
    <property type="match status" value="1"/>
</dbReference>
<accession>A0A1D6MX13</accession>
<evidence type="ECO:0000313" key="2">
    <source>
        <dbReference type="EMBL" id="ONM33295.1"/>
    </source>
</evidence>
<reference evidence="2" key="1">
    <citation type="submission" date="2015-12" db="EMBL/GenBank/DDBJ databases">
        <title>Update maize B73 reference genome by single molecule sequencing technologies.</title>
        <authorList>
            <consortium name="Maize Genome Sequencing Project"/>
            <person name="Ware D."/>
        </authorList>
    </citation>
    <scope>NUCLEOTIDE SEQUENCE [LARGE SCALE GENOMIC DNA]</scope>
    <source>
        <tissue evidence="2">Seedling</tissue>
    </source>
</reference>
<name>A0A1D6MX13_MAIZE</name>
<organism evidence="2">
    <name type="scientific">Zea mays</name>
    <name type="common">Maize</name>
    <dbReference type="NCBI Taxonomy" id="4577"/>
    <lineage>
        <taxon>Eukaryota</taxon>
        <taxon>Viridiplantae</taxon>
        <taxon>Streptophyta</taxon>
        <taxon>Embryophyta</taxon>
        <taxon>Tracheophyta</taxon>
        <taxon>Spermatophyta</taxon>
        <taxon>Magnoliopsida</taxon>
        <taxon>Liliopsida</taxon>
        <taxon>Poales</taxon>
        <taxon>Poaceae</taxon>
        <taxon>PACMAD clade</taxon>
        <taxon>Panicoideae</taxon>
        <taxon>Andropogonodae</taxon>
        <taxon>Andropogoneae</taxon>
        <taxon>Tripsacinae</taxon>
        <taxon>Zea</taxon>
    </lineage>
</organism>
<dbReference type="AlphaFoldDB" id="A0A1D6MX13"/>
<feature type="domain" description="Oxidoreductase FAD/NAD(P)-binding" evidence="1">
    <location>
        <begin position="1"/>
        <end position="25"/>
    </location>
</feature>
<dbReference type="InterPro" id="IPR039261">
    <property type="entry name" value="FNR_nucleotide-bd"/>
</dbReference>
<dbReference type="GO" id="GO:0016491">
    <property type="term" value="F:oxidoreductase activity"/>
    <property type="evidence" value="ECO:0007669"/>
    <property type="project" value="InterPro"/>
</dbReference>
<gene>
    <name evidence="2" type="ORF">ZEAMMB73_Zm00001d041588</name>
</gene>
<protein>
    <recommendedName>
        <fullName evidence="1">Oxidoreductase FAD/NAD(P)-binding domain-containing protein</fullName>
    </recommendedName>
</protein>